<keyword evidence="3" id="KW-1185">Reference proteome</keyword>
<proteinExistence type="predicted"/>
<evidence type="ECO:0000313" key="2">
    <source>
        <dbReference type="EMBL" id="CAI9173857.1"/>
    </source>
</evidence>
<reference evidence="2" key="1">
    <citation type="submission" date="2023-04" db="EMBL/GenBank/DDBJ databases">
        <authorList>
            <consortium name="ELIXIR-Norway"/>
        </authorList>
    </citation>
    <scope>NUCLEOTIDE SEQUENCE [LARGE SCALE GENOMIC DNA]</scope>
</reference>
<accession>A0ABN8ZIX1</accession>
<feature type="region of interest" description="Disordered" evidence="1">
    <location>
        <begin position="32"/>
        <end position="60"/>
    </location>
</feature>
<evidence type="ECO:0000313" key="3">
    <source>
        <dbReference type="Proteomes" id="UP001176941"/>
    </source>
</evidence>
<organism evidence="2 3">
    <name type="scientific">Rangifer tarandus platyrhynchus</name>
    <name type="common">Svalbard reindeer</name>
    <dbReference type="NCBI Taxonomy" id="3082113"/>
    <lineage>
        <taxon>Eukaryota</taxon>
        <taxon>Metazoa</taxon>
        <taxon>Chordata</taxon>
        <taxon>Craniata</taxon>
        <taxon>Vertebrata</taxon>
        <taxon>Euteleostomi</taxon>
        <taxon>Mammalia</taxon>
        <taxon>Eutheria</taxon>
        <taxon>Laurasiatheria</taxon>
        <taxon>Artiodactyla</taxon>
        <taxon>Ruminantia</taxon>
        <taxon>Pecora</taxon>
        <taxon>Cervidae</taxon>
        <taxon>Odocoileinae</taxon>
        <taxon>Rangifer</taxon>
    </lineage>
</organism>
<gene>
    <name evidence="2" type="ORF">MRATA1EN1_LOCUS22819</name>
</gene>
<sequence length="142" mass="14596">MWSFLVLDLQRPRPRCPGPALRLGTAALPCSPAGLPRGPEERRCGDSEAVTPRACGEGPHPESLQTFLRTRGTGHSCRLLSPSPSAELRIALPGPGGALGTICQQGGADCEQALPVLALNVGRGVEGVGGPFPGDSVGNLLL</sequence>
<dbReference type="Proteomes" id="UP001176941">
    <property type="component" value="Chromosome 34"/>
</dbReference>
<name>A0ABN8ZIX1_RANTA</name>
<evidence type="ECO:0000256" key="1">
    <source>
        <dbReference type="SAM" id="MobiDB-lite"/>
    </source>
</evidence>
<protein>
    <submittedName>
        <fullName evidence="2">Uncharacterized protein</fullName>
    </submittedName>
</protein>
<dbReference type="EMBL" id="OX460345">
    <property type="protein sequence ID" value="CAI9173857.1"/>
    <property type="molecule type" value="Genomic_DNA"/>
</dbReference>